<reference evidence="2" key="1">
    <citation type="submission" date="2019-02" db="EMBL/GenBank/DDBJ databases">
        <authorList>
            <person name="Gruber-Vodicka R. H."/>
            <person name="Seah K. B. B."/>
        </authorList>
    </citation>
    <scope>NUCLEOTIDE SEQUENCE</scope>
    <source>
        <strain evidence="2">BECK_BZ15</strain>
    </source>
</reference>
<accession>A0A450T288</accession>
<gene>
    <name evidence="2" type="ORF">BECKFW1821A_GA0114235_11047</name>
</gene>
<evidence type="ECO:0000313" key="2">
    <source>
        <dbReference type="EMBL" id="VFJ60577.1"/>
    </source>
</evidence>
<keyword evidence="1" id="KW-1133">Transmembrane helix</keyword>
<dbReference type="AlphaFoldDB" id="A0A450T288"/>
<organism evidence="2">
    <name type="scientific">Candidatus Kentrum sp. FW</name>
    <dbReference type="NCBI Taxonomy" id="2126338"/>
    <lineage>
        <taxon>Bacteria</taxon>
        <taxon>Pseudomonadati</taxon>
        <taxon>Pseudomonadota</taxon>
        <taxon>Gammaproteobacteria</taxon>
        <taxon>Candidatus Kentrum</taxon>
    </lineage>
</organism>
<evidence type="ECO:0000256" key="1">
    <source>
        <dbReference type="SAM" id="Phobius"/>
    </source>
</evidence>
<protein>
    <submittedName>
        <fullName evidence="2">Uncharacterized protein</fullName>
    </submittedName>
</protein>
<dbReference type="EMBL" id="CAADEW010000104">
    <property type="protein sequence ID" value="VFJ60577.1"/>
    <property type="molecule type" value="Genomic_DNA"/>
</dbReference>
<feature type="transmembrane region" description="Helical" evidence="1">
    <location>
        <begin position="6"/>
        <end position="30"/>
    </location>
</feature>
<name>A0A450T288_9GAMM</name>
<keyword evidence="1" id="KW-0472">Membrane</keyword>
<proteinExistence type="predicted"/>
<keyword evidence="1" id="KW-0812">Transmembrane</keyword>
<sequence length="186" mass="20914">MPTNWRFWVALIMTLAGLSGVGFAIAWLLVPPPADYFRARYFEFALPQGWYCERAGTETVCSPPGDPPQDAIIILAAKVRGGHDSRSQYFDYLGKNKTFTLPGGKQITSEVIYYRKTTIGGYQWVDALHRNSEVPGFDTRYLGTVTSHLGVVVTFTARHEKFEAYNRGFETSIATLRIYQAPSVFN</sequence>